<dbReference type="EMBL" id="JAEFCI010004668">
    <property type="protein sequence ID" value="KAG5460816.1"/>
    <property type="molecule type" value="Genomic_DNA"/>
</dbReference>
<protein>
    <submittedName>
        <fullName evidence="2">Uncharacterized protein</fullName>
    </submittedName>
</protein>
<evidence type="ECO:0000313" key="3">
    <source>
        <dbReference type="Proteomes" id="UP000673691"/>
    </source>
</evidence>
<feature type="compositionally biased region" description="Basic and acidic residues" evidence="1">
    <location>
        <begin position="134"/>
        <end position="145"/>
    </location>
</feature>
<comment type="caution">
    <text evidence="2">The sequence shown here is derived from an EMBL/GenBank/DDBJ whole genome shotgun (WGS) entry which is preliminary data.</text>
</comment>
<dbReference type="AlphaFoldDB" id="A0A8H7ZWR4"/>
<accession>A0A8H7ZWR4</accession>
<dbReference type="Proteomes" id="UP000673691">
    <property type="component" value="Unassembled WGS sequence"/>
</dbReference>
<gene>
    <name evidence="2" type="ORF">BJ554DRAFT_7094</name>
</gene>
<name>A0A8H7ZWR4_9FUNG</name>
<sequence>QRRVDTENGQPTGQSSGLAPRFARRPGQDEHKRHSSSYAASRGRVRGRQSQQPRGFAFAEAGRVVQIEEAGATRLRNQQQLPRVDPPNPPRIRENRIFPRGPRAPFRSRRGGGLSGSLVRVSMRHAASRGGGGLEKKGEKGEAGSRIHCARNPCSPFV</sequence>
<evidence type="ECO:0000313" key="2">
    <source>
        <dbReference type="EMBL" id="KAG5460816.1"/>
    </source>
</evidence>
<feature type="non-terminal residue" evidence="2">
    <location>
        <position position="1"/>
    </location>
</feature>
<keyword evidence="3" id="KW-1185">Reference proteome</keyword>
<feature type="compositionally biased region" description="Polar residues" evidence="1">
    <location>
        <begin position="7"/>
        <end position="17"/>
    </location>
</feature>
<feature type="region of interest" description="Disordered" evidence="1">
    <location>
        <begin position="1"/>
        <end position="158"/>
    </location>
</feature>
<proteinExistence type="predicted"/>
<organism evidence="2 3">
    <name type="scientific">Olpidium bornovanus</name>
    <dbReference type="NCBI Taxonomy" id="278681"/>
    <lineage>
        <taxon>Eukaryota</taxon>
        <taxon>Fungi</taxon>
        <taxon>Fungi incertae sedis</taxon>
        <taxon>Olpidiomycota</taxon>
        <taxon>Olpidiomycotina</taxon>
        <taxon>Olpidiomycetes</taxon>
        <taxon>Olpidiales</taxon>
        <taxon>Olpidiaceae</taxon>
        <taxon>Olpidium</taxon>
    </lineage>
</organism>
<reference evidence="2 3" key="1">
    <citation type="journal article" name="Sci. Rep.">
        <title>Genome-scale phylogenetic analyses confirm Olpidium as the closest living zoosporic fungus to the non-flagellated, terrestrial fungi.</title>
        <authorList>
            <person name="Chang Y."/>
            <person name="Rochon D."/>
            <person name="Sekimoto S."/>
            <person name="Wang Y."/>
            <person name="Chovatia M."/>
            <person name="Sandor L."/>
            <person name="Salamov A."/>
            <person name="Grigoriev I.V."/>
            <person name="Stajich J.E."/>
            <person name="Spatafora J.W."/>
        </authorList>
    </citation>
    <scope>NUCLEOTIDE SEQUENCE [LARGE SCALE GENOMIC DNA]</scope>
    <source>
        <strain evidence="2">S191</strain>
    </source>
</reference>
<evidence type="ECO:0000256" key="1">
    <source>
        <dbReference type="SAM" id="MobiDB-lite"/>
    </source>
</evidence>